<dbReference type="InterPro" id="IPR003593">
    <property type="entry name" value="AAA+_ATPase"/>
</dbReference>
<keyword evidence="7" id="KW-1005">Bacterial flagellum biogenesis</keyword>
<evidence type="ECO:0000256" key="6">
    <source>
        <dbReference type="ARBA" id="ARBA00022741"/>
    </source>
</evidence>
<reference evidence="16 17" key="1">
    <citation type="submission" date="2021-03" db="EMBL/GenBank/DDBJ databases">
        <title>Genomic Encyclopedia of Type Strains, Phase IV (KMG-IV): sequencing the most valuable type-strain genomes for metagenomic binning, comparative biology and taxonomic classification.</title>
        <authorList>
            <person name="Goeker M."/>
        </authorList>
    </citation>
    <scope>NUCLEOTIDE SEQUENCE [LARGE SCALE GENOMIC DNA]</scope>
    <source>
        <strain evidence="16 17">DSM 27512</strain>
    </source>
</reference>
<evidence type="ECO:0000256" key="5">
    <source>
        <dbReference type="ARBA" id="ARBA00022475"/>
    </source>
</evidence>
<evidence type="ECO:0000256" key="8">
    <source>
        <dbReference type="ARBA" id="ARBA00022927"/>
    </source>
</evidence>
<proteinExistence type="inferred from homology"/>
<dbReference type="Proteomes" id="UP001314903">
    <property type="component" value="Unassembled WGS sequence"/>
</dbReference>
<dbReference type="InterPro" id="IPR000897">
    <property type="entry name" value="SRP54_GTPase_dom"/>
</dbReference>
<accession>A0ABS4KH07</accession>
<comment type="function">
    <text evidence="12">Necessary for flagellar biosynthesis. May be involved in translocation of the flagellum.</text>
</comment>
<gene>
    <name evidence="16" type="ORF">J2Z35_000205</name>
</gene>
<keyword evidence="9" id="KW-0342">GTP-binding</keyword>
<evidence type="ECO:0000256" key="13">
    <source>
        <dbReference type="NCBIfam" id="TIGR03499"/>
    </source>
</evidence>
<evidence type="ECO:0000259" key="14">
    <source>
        <dbReference type="SMART" id="SM00382"/>
    </source>
</evidence>
<keyword evidence="8" id="KW-0653">Protein transport</keyword>
<evidence type="ECO:0000256" key="3">
    <source>
        <dbReference type="ARBA" id="ARBA00014919"/>
    </source>
</evidence>
<keyword evidence="11" id="KW-1006">Bacterial flagellum protein export</keyword>
<evidence type="ECO:0000256" key="9">
    <source>
        <dbReference type="ARBA" id="ARBA00023134"/>
    </source>
</evidence>
<keyword evidence="16" id="KW-0969">Cilium</keyword>
<comment type="caution">
    <text evidence="16">The sequence shown here is derived from an EMBL/GenBank/DDBJ whole genome shotgun (WGS) entry which is preliminary data.</text>
</comment>
<evidence type="ECO:0000256" key="4">
    <source>
        <dbReference type="ARBA" id="ARBA00022448"/>
    </source>
</evidence>
<protein>
    <recommendedName>
        <fullName evidence="3 13">Flagellar biosynthesis protein FlhF</fullName>
    </recommendedName>
</protein>
<dbReference type="InterPro" id="IPR020006">
    <property type="entry name" value="FlhF"/>
</dbReference>
<dbReference type="PANTHER" id="PTHR43134">
    <property type="entry name" value="SIGNAL RECOGNITION PARTICLE RECEPTOR SUBUNIT ALPHA"/>
    <property type="match status" value="1"/>
</dbReference>
<evidence type="ECO:0000259" key="15">
    <source>
        <dbReference type="SMART" id="SM00962"/>
    </source>
</evidence>
<evidence type="ECO:0000256" key="1">
    <source>
        <dbReference type="ARBA" id="ARBA00004413"/>
    </source>
</evidence>
<evidence type="ECO:0000313" key="17">
    <source>
        <dbReference type="Proteomes" id="UP001314903"/>
    </source>
</evidence>
<keyword evidence="5" id="KW-1003">Cell membrane</keyword>
<keyword evidence="17" id="KW-1185">Reference proteome</keyword>
<organism evidence="16 17">
    <name type="scientific">Acetoanaerobium pronyense</name>
    <dbReference type="NCBI Taxonomy" id="1482736"/>
    <lineage>
        <taxon>Bacteria</taxon>
        <taxon>Bacillati</taxon>
        <taxon>Bacillota</taxon>
        <taxon>Clostridia</taxon>
        <taxon>Peptostreptococcales</taxon>
        <taxon>Filifactoraceae</taxon>
        <taxon>Acetoanaerobium</taxon>
    </lineage>
</organism>
<dbReference type="Gene3D" id="1.20.120.1380">
    <property type="entry name" value="Flagellar FlhF biosynthesis protein, N domain"/>
    <property type="match status" value="1"/>
</dbReference>
<dbReference type="EMBL" id="JAGGLI010000001">
    <property type="protein sequence ID" value="MBP2026416.1"/>
    <property type="molecule type" value="Genomic_DNA"/>
</dbReference>
<keyword evidence="6" id="KW-0547">Nucleotide-binding</keyword>
<dbReference type="InterPro" id="IPR047040">
    <property type="entry name" value="FlhF__GTPase_dom"/>
</dbReference>
<comment type="subcellular location">
    <subcellularLocation>
        <location evidence="1">Cell membrane</location>
        <topology evidence="1">Peripheral membrane protein</topology>
        <orientation evidence="1">Cytoplasmic side</orientation>
    </subcellularLocation>
</comment>
<dbReference type="SMART" id="SM00962">
    <property type="entry name" value="SRP54"/>
    <property type="match status" value="1"/>
</dbReference>
<keyword evidence="4" id="KW-0813">Transport</keyword>
<evidence type="ECO:0000256" key="7">
    <source>
        <dbReference type="ARBA" id="ARBA00022795"/>
    </source>
</evidence>
<evidence type="ECO:0000256" key="10">
    <source>
        <dbReference type="ARBA" id="ARBA00023136"/>
    </source>
</evidence>
<comment type="similarity">
    <text evidence="2">Belongs to the GTP-binding SRP family.</text>
</comment>
<dbReference type="CDD" id="cd17873">
    <property type="entry name" value="FlhF"/>
    <property type="match status" value="1"/>
</dbReference>
<dbReference type="SUPFAM" id="SSF52540">
    <property type="entry name" value="P-loop containing nucleoside triphosphate hydrolases"/>
    <property type="match status" value="1"/>
</dbReference>
<keyword evidence="10" id="KW-0472">Membrane</keyword>
<dbReference type="SMART" id="SM00382">
    <property type="entry name" value="AAA"/>
    <property type="match status" value="1"/>
</dbReference>
<feature type="domain" description="SRP54-type proteins GTP-binding" evidence="15">
    <location>
        <begin position="213"/>
        <end position="404"/>
    </location>
</feature>
<sequence>MQIKKFVAKTAAEAMLQVKKELGEDAIILQTKKIKPKGLFSFMKKEQVEILAAVEIREKQLKRKESPLKTSMVDTEIYRNKNYQNEKFKSYLNNVKNNEDLEDEIKISSSRTIPKPIEKDTISKDIDEIKMVINHLNAKFSDAFKSEEDEESEKSKNESIKFLRDKGISQELALQIVDKAISSQGEASVGIMSKVLEEKFKGFKIEGRSSFNKKYNVFVGPTGVGKTTTLAKIASSLSIKENKRIGFLTLDTYRISAVEQLKTYAEILNCPLEVAYDKNDIKDSLQRLDTRDTIFIDTAGRSHKNKKHMAELKDMLETIDDKEVFLVIGANFNKEDIDEILSNYSFIENYHLIVTKLDETSRLGLIFDIMNEAGKSISYTTFGQNVPDDIEIFDLKGFINDFLREN</sequence>
<evidence type="ECO:0000256" key="11">
    <source>
        <dbReference type="ARBA" id="ARBA00023225"/>
    </source>
</evidence>
<feature type="domain" description="AAA+ ATPase" evidence="14">
    <location>
        <begin position="213"/>
        <end position="358"/>
    </location>
</feature>
<evidence type="ECO:0000313" key="16">
    <source>
        <dbReference type="EMBL" id="MBP2026416.1"/>
    </source>
</evidence>
<evidence type="ECO:0000256" key="12">
    <source>
        <dbReference type="ARBA" id="ARBA00025337"/>
    </source>
</evidence>
<keyword evidence="16" id="KW-0282">Flagellum</keyword>
<dbReference type="Gene3D" id="3.40.50.300">
    <property type="entry name" value="P-loop containing nucleotide triphosphate hydrolases"/>
    <property type="match status" value="1"/>
</dbReference>
<keyword evidence="16" id="KW-0966">Cell projection</keyword>
<dbReference type="Pfam" id="PF00448">
    <property type="entry name" value="SRP54"/>
    <property type="match status" value="1"/>
</dbReference>
<dbReference type="InterPro" id="IPR027417">
    <property type="entry name" value="P-loop_NTPase"/>
</dbReference>
<dbReference type="PANTHER" id="PTHR43134:SF3">
    <property type="entry name" value="FLAGELLAR BIOSYNTHESIS PROTEIN FLHF"/>
    <property type="match status" value="1"/>
</dbReference>
<dbReference type="RefSeq" id="WP_209658428.1">
    <property type="nucleotide sequence ID" value="NZ_JAGGLI010000001.1"/>
</dbReference>
<name>A0ABS4KH07_9FIRM</name>
<dbReference type="NCBIfam" id="TIGR03499">
    <property type="entry name" value="FlhF"/>
    <property type="match status" value="1"/>
</dbReference>
<evidence type="ECO:0000256" key="2">
    <source>
        <dbReference type="ARBA" id="ARBA00008531"/>
    </source>
</evidence>